<dbReference type="EMBL" id="OENF01000034">
    <property type="protein sequence ID" value="SOS74894.1"/>
    <property type="molecule type" value="Genomic_DNA"/>
</dbReference>
<evidence type="ECO:0000313" key="1">
    <source>
        <dbReference type="EMBL" id="SOS74894.1"/>
    </source>
</evidence>
<evidence type="ECO:0008006" key="3">
    <source>
        <dbReference type="Google" id="ProtNLM"/>
    </source>
</evidence>
<proteinExistence type="predicted"/>
<dbReference type="OrthoDB" id="1041499at2"/>
<protein>
    <recommendedName>
        <fullName evidence="3">DUF2586 family protein</fullName>
    </recommendedName>
</protein>
<dbReference type="InterPro" id="IPR019694">
    <property type="entry name" value="Phage_HP1_Orf23"/>
</dbReference>
<reference evidence="2" key="1">
    <citation type="submission" date="2017-11" db="EMBL/GenBank/DDBJ databases">
        <authorList>
            <person name="Duchaud E."/>
        </authorList>
    </citation>
    <scope>NUCLEOTIDE SEQUENCE [LARGE SCALE GENOMIC DNA]</scope>
    <source>
        <strain evidence="2">Tenacibaculum sp. TNO020</strain>
    </source>
</reference>
<organism evidence="1 2">
    <name type="scientific">Tenacibaculum piscium</name>
    <dbReference type="NCBI Taxonomy" id="1458515"/>
    <lineage>
        <taxon>Bacteria</taxon>
        <taxon>Pseudomonadati</taxon>
        <taxon>Bacteroidota</taxon>
        <taxon>Flavobacteriia</taxon>
        <taxon>Flavobacteriales</taxon>
        <taxon>Flavobacteriaceae</taxon>
        <taxon>Tenacibaculum</taxon>
    </lineage>
</organism>
<dbReference type="Pfam" id="PF10758">
    <property type="entry name" value="DUF2586"/>
    <property type="match status" value="1"/>
</dbReference>
<sequence>MSNINGVSIKKGQQGANVLGGADSVSGIIVGAVSAPTPLGFDSSKVVYNMKDVESLGITETFDATKNTILHRHLNEFYRNAGDGTELYLMVVESGLRTMSSICEEQAKRMLAFAKGKIKQIAIAYNEPGQYTMLNGMPENVYSAIPKAQGLALWAYNNHMPCQVFLEGYNCGNNAASMANLREIENLNATKVSVFIGQDYHYAETQTKTPTNRHFADVGSLLGICAKAKVNENVGNNEKFNITDATKDAWLEPGLSSHTQNDEIFEDLQTLETKGYLFGLEYTGMAGVRINNDHTCTPIIVDANNKVNEHTIAYGRVLDKAVRGLRTAYLPKVKTDWVVNKDTGKIPPGVVVALEDIGDKVFEDMEQHSEITFGKTFVDKDSDLIVSKELKVSFVLVPKGAIGEIKGTINLKTQA</sequence>
<dbReference type="RefSeq" id="WP_101917449.1">
    <property type="nucleotide sequence ID" value="NZ_JAJGWT010000022.1"/>
</dbReference>
<accession>A0A2H1YHA8</accession>
<name>A0A2H1YHA8_9FLAO</name>
<dbReference type="AlphaFoldDB" id="A0A2H1YHA8"/>
<gene>
    <name evidence="1" type="ORF">TNO020_40113</name>
</gene>
<evidence type="ECO:0000313" key="2">
    <source>
        <dbReference type="Proteomes" id="UP000234211"/>
    </source>
</evidence>
<dbReference type="Proteomes" id="UP000234211">
    <property type="component" value="Unassembled WGS sequence"/>
</dbReference>
<keyword evidence="2" id="KW-1185">Reference proteome</keyword>